<dbReference type="PANTHER" id="PTHR45138">
    <property type="entry name" value="REGULATORY COMPONENTS OF SENSORY TRANSDUCTION SYSTEM"/>
    <property type="match status" value="1"/>
</dbReference>
<dbReference type="InterPro" id="IPR000160">
    <property type="entry name" value="GGDEF_dom"/>
</dbReference>
<dbReference type="EMBL" id="AQPH01000035">
    <property type="protein sequence ID" value="EPY01603.1"/>
    <property type="molecule type" value="Genomic_DNA"/>
</dbReference>
<evidence type="ECO:0000313" key="6">
    <source>
        <dbReference type="Proteomes" id="UP000015350"/>
    </source>
</evidence>
<dbReference type="PANTHER" id="PTHR45138:SF9">
    <property type="entry name" value="DIGUANYLATE CYCLASE DGCM-RELATED"/>
    <property type="match status" value="1"/>
</dbReference>
<evidence type="ECO:0000256" key="2">
    <source>
        <dbReference type="ARBA" id="ARBA00034247"/>
    </source>
</evidence>
<feature type="transmembrane region" description="Helical" evidence="3">
    <location>
        <begin position="48"/>
        <end position="65"/>
    </location>
</feature>
<dbReference type="PATRIC" id="fig|1316936.3.peg.2022"/>
<keyword evidence="3" id="KW-1133">Transmembrane helix</keyword>
<dbReference type="GO" id="GO:0043709">
    <property type="term" value="P:cell adhesion involved in single-species biofilm formation"/>
    <property type="evidence" value="ECO:0007669"/>
    <property type="project" value="TreeGrafter"/>
</dbReference>
<name>S9SC17_MAGFU</name>
<dbReference type="Proteomes" id="UP000015350">
    <property type="component" value="Unassembled WGS sequence"/>
</dbReference>
<comment type="catalytic activity">
    <reaction evidence="2">
        <text>2 GTP = 3',3'-c-di-GMP + 2 diphosphate</text>
        <dbReference type="Rhea" id="RHEA:24898"/>
        <dbReference type="ChEBI" id="CHEBI:33019"/>
        <dbReference type="ChEBI" id="CHEBI:37565"/>
        <dbReference type="ChEBI" id="CHEBI:58805"/>
        <dbReference type="EC" id="2.7.7.65"/>
    </reaction>
</comment>
<dbReference type="SMART" id="SM00267">
    <property type="entry name" value="GGDEF"/>
    <property type="match status" value="1"/>
</dbReference>
<feature type="transmembrane region" description="Helical" evidence="3">
    <location>
        <begin position="17"/>
        <end position="36"/>
    </location>
</feature>
<feature type="domain" description="GGDEF" evidence="4">
    <location>
        <begin position="259"/>
        <end position="388"/>
    </location>
</feature>
<dbReference type="InterPro" id="IPR050469">
    <property type="entry name" value="Diguanylate_Cyclase"/>
</dbReference>
<dbReference type="AlphaFoldDB" id="S9SC17"/>
<accession>S9SC17</accession>
<sequence length="404" mass="43561">MARRVAPDLIMLDVRTLLVPLVLTAILSAVALCLVNRQNLPVPGVARWAIGHVFGAIGMIFSAARDVLPDILGIVASNALIVLALVFLLAGFEQFVGRRSWVRAGLVLAGLVTATLAYFTYIQPSIVARVMVMSLASALLCGGMALTLLRPGPSPVLVRQICGIVNLALSLFYVVRFYVASGETFTDYFTGATFIVGVHLFGFVHQLVLAFTQLILISEWLNADLKRQASIDPLTGALNRRAFTFLAGKSLSRSERSNHSLSVLLCDLDHFKRVNDTRGHAFGDQVLCRFASVVLSALRVEDSFCRYGGEEFVTLLPDTGPEEAVAVAERLRRAYEVEASALGINGTVSVGVAYFISGDTLESLIGRADLALYQAKTAGRNCTILARDDAGIAFVPAREVLFPA</sequence>
<comment type="caution">
    <text evidence="5">The sequence shown here is derived from an EMBL/GenBank/DDBJ whole genome shotgun (WGS) entry which is preliminary data.</text>
</comment>
<dbReference type="Pfam" id="PF00990">
    <property type="entry name" value="GGDEF"/>
    <property type="match status" value="1"/>
</dbReference>
<dbReference type="CDD" id="cd01949">
    <property type="entry name" value="GGDEF"/>
    <property type="match status" value="1"/>
</dbReference>
<organism evidence="5 6">
    <name type="scientific">Magnetospirillum fulvum MGU-K5</name>
    <dbReference type="NCBI Taxonomy" id="1316936"/>
    <lineage>
        <taxon>Bacteria</taxon>
        <taxon>Pseudomonadati</taxon>
        <taxon>Pseudomonadota</taxon>
        <taxon>Alphaproteobacteria</taxon>
        <taxon>Rhodospirillales</taxon>
        <taxon>Rhodospirillaceae</taxon>
        <taxon>Magnetospirillum</taxon>
    </lineage>
</organism>
<proteinExistence type="predicted"/>
<dbReference type="InterPro" id="IPR043128">
    <property type="entry name" value="Rev_trsase/Diguanyl_cyclase"/>
</dbReference>
<feature type="transmembrane region" description="Helical" evidence="3">
    <location>
        <begin position="71"/>
        <end position="92"/>
    </location>
</feature>
<dbReference type="SUPFAM" id="SSF55073">
    <property type="entry name" value="Nucleotide cyclase"/>
    <property type="match status" value="1"/>
</dbReference>
<evidence type="ECO:0000256" key="1">
    <source>
        <dbReference type="ARBA" id="ARBA00012528"/>
    </source>
</evidence>
<dbReference type="GO" id="GO:0005886">
    <property type="term" value="C:plasma membrane"/>
    <property type="evidence" value="ECO:0007669"/>
    <property type="project" value="TreeGrafter"/>
</dbReference>
<dbReference type="OrthoDB" id="7366409at2"/>
<feature type="transmembrane region" description="Helical" evidence="3">
    <location>
        <begin position="161"/>
        <end position="179"/>
    </location>
</feature>
<dbReference type="GO" id="GO:0052621">
    <property type="term" value="F:diguanylate cyclase activity"/>
    <property type="evidence" value="ECO:0007669"/>
    <property type="project" value="UniProtKB-EC"/>
</dbReference>
<feature type="transmembrane region" description="Helical" evidence="3">
    <location>
        <begin position="191"/>
        <end position="217"/>
    </location>
</feature>
<dbReference type="FunFam" id="3.30.70.270:FF:000001">
    <property type="entry name" value="Diguanylate cyclase domain protein"/>
    <property type="match status" value="1"/>
</dbReference>
<dbReference type="EC" id="2.7.7.65" evidence="1"/>
<dbReference type="STRING" id="1316936.K678_10145"/>
<dbReference type="NCBIfam" id="TIGR00254">
    <property type="entry name" value="GGDEF"/>
    <property type="match status" value="1"/>
</dbReference>
<gene>
    <name evidence="5" type="ORF">K678_10145</name>
</gene>
<protein>
    <recommendedName>
        <fullName evidence="1">diguanylate cyclase</fullName>
        <ecNumber evidence="1">2.7.7.65</ecNumber>
    </recommendedName>
</protein>
<dbReference type="PROSITE" id="PS50887">
    <property type="entry name" value="GGDEF"/>
    <property type="match status" value="1"/>
</dbReference>
<dbReference type="eggNOG" id="COG3706">
    <property type="taxonomic scope" value="Bacteria"/>
</dbReference>
<feature type="transmembrane region" description="Helical" evidence="3">
    <location>
        <begin position="127"/>
        <end position="149"/>
    </location>
</feature>
<reference evidence="5 6" key="1">
    <citation type="submission" date="2013-04" db="EMBL/GenBank/DDBJ databases">
        <authorList>
            <person name="Kuznetsov B."/>
            <person name="Ivanovsky R."/>
        </authorList>
    </citation>
    <scope>NUCLEOTIDE SEQUENCE [LARGE SCALE GENOMIC DNA]</scope>
    <source>
        <strain evidence="5 6">MGU-K5</strain>
    </source>
</reference>
<evidence type="ECO:0000313" key="5">
    <source>
        <dbReference type="EMBL" id="EPY01603.1"/>
    </source>
</evidence>
<keyword evidence="3" id="KW-0472">Membrane</keyword>
<dbReference type="InterPro" id="IPR029787">
    <property type="entry name" value="Nucleotide_cyclase"/>
</dbReference>
<dbReference type="GO" id="GO:1902201">
    <property type="term" value="P:negative regulation of bacterial-type flagellum-dependent cell motility"/>
    <property type="evidence" value="ECO:0007669"/>
    <property type="project" value="TreeGrafter"/>
</dbReference>
<feature type="transmembrane region" description="Helical" evidence="3">
    <location>
        <begin position="104"/>
        <end position="121"/>
    </location>
</feature>
<dbReference type="Gene3D" id="3.30.70.270">
    <property type="match status" value="1"/>
</dbReference>
<evidence type="ECO:0000256" key="3">
    <source>
        <dbReference type="SAM" id="Phobius"/>
    </source>
</evidence>
<evidence type="ECO:0000259" key="4">
    <source>
        <dbReference type="PROSITE" id="PS50887"/>
    </source>
</evidence>
<keyword evidence="3" id="KW-0812">Transmembrane</keyword>